<evidence type="ECO:0000313" key="2">
    <source>
        <dbReference type="Proteomes" id="UP000198211"/>
    </source>
</evidence>
<organism evidence="1 2">
    <name type="scientific">Phytophthora megakarya</name>
    <dbReference type="NCBI Taxonomy" id="4795"/>
    <lineage>
        <taxon>Eukaryota</taxon>
        <taxon>Sar</taxon>
        <taxon>Stramenopiles</taxon>
        <taxon>Oomycota</taxon>
        <taxon>Peronosporomycetes</taxon>
        <taxon>Peronosporales</taxon>
        <taxon>Peronosporaceae</taxon>
        <taxon>Phytophthora</taxon>
    </lineage>
</organism>
<name>A0A225WSQ8_9STRA</name>
<gene>
    <name evidence="1" type="ORF">PHMEG_0004933</name>
</gene>
<keyword evidence="2" id="KW-1185">Reference proteome</keyword>
<comment type="caution">
    <text evidence="1">The sequence shown here is derived from an EMBL/GenBank/DDBJ whole genome shotgun (WGS) entry which is preliminary data.</text>
</comment>
<evidence type="ECO:0008006" key="3">
    <source>
        <dbReference type="Google" id="ProtNLM"/>
    </source>
</evidence>
<dbReference type="OrthoDB" id="123026at2759"/>
<reference evidence="2" key="1">
    <citation type="submission" date="2017-03" db="EMBL/GenBank/DDBJ databases">
        <title>Phytopthora megakarya and P. palmivora, two closely related causual agents of cacao black pod achieved similar genome size and gene model numbers by different mechanisms.</title>
        <authorList>
            <person name="Ali S."/>
            <person name="Shao J."/>
            <person name="Larry D.J."/>
            <person name="Kronmiller B."/>
            <person name="Shen D."/>
            <person name="Strem M.D."/>
            <person name="Melnick R.L."/>
            <person name="Guiltinan M.J."/>
            <person name="Tyler B.M."/>
            <person name="Meinhardt L.W."/>
            <person name="Bailey B.A."/>
        </authorList>
    </citation>
    <scope>NUCLEOTIDE SEQUENCE [LARGE SCALE GENOMIC DNA]</scope>
    <source>
        <strain evidence="2">zdho120</strain>
    </source>
</reference>
<evidence type="ECO:0000313" key="1">
    <source>
        <dbReference type="EMBL" id="OWZ20621.1"/>
    </source>
</evidence>
<dbReference type="EMBL" id="NBNE01000305">
    <property type="protein sequence ID" value="OWZ20621.1"/>
    <property type="molecule type" value="Genomic_DNA"/>
</dbReference>
<proteinExistence type="predicted"/>
<accession>A0A225WSQ8</accession>
<protein>
    <recommendedName>
        <fullName evidence="3">Reverse transcriptase RNase H-like domain-containing protein</fullName>
    </recommendedName>
</protein>
<sequence>MITDHRNLIYIFAPGAEVKKHYKYKIEHIPGDENVWADMLSRWVGEKPTVTRKGETFTAQTTHVT</sequence>
<dbReference type="Proteomes" id="UP000198211">
    <property type="component" value="Unassembled WGS sequence"/>
</dbReference>
<dbReference type="AlphaFoldDB" id="A0A225WSQ8"/>